<proteinExistence type="predicted"/>
<gene>
    <name evidence="2" type="ORF">ASPCADRAFT_203393</name>
</gene>
<dbReference type="Proteomes" id="UP000188318">
    <property type="component" value="Unassembled WGS sequence"/>
</dbReference>
<reference evidence="3" key="1">
    <citation type="journal article" date="2017" name="Genome Biol.">
        <title>Comparative genomics reveals high biological diversity and specific adaptations in the industrially and medically important fungal genus Aspergillus.</title>
        <authorList>
            <person name="de Vries R.P."/>
            <person name="Riley R."/>
            <person name="Wiebenga A."/>
            <person name="Aguilar-Osorio G."/>
            <person name="Amillis S."/>
            <person name="Uchima C.A."/>
            <person name="Anderluh G."/>
            <person name="Asadollahi M."/>
            <person name="Askin M."/>
            <person name="Barry K."/>
            <person name="Battaglia E."/>
            <person name="Bayram O."/>
            <person name="Benocci T."/>
            <person name="Braus-Stromeyer S.A."/>
            <person name="Caldana C."/>
            <person name="Canovas D."/>
            <person name="Cerqueira G.C."/>
            <person name="Chen F."/>
            <person name="Chen W."/>
            <person name="Choi C."/>
            <person name="Clum A."/>
            <person name="Dos Santos R.A."/>
            <person name="Damasio A.R."/>
            <person name="Diallinas G."/>
            <person name="Emri T."/>
            <person name="Fekete E."/>
            <person name="Flipphi M."/>
            <person name="Freyberg S."/>
            <person name="Gallo A."/>
            <person name="Gournas C."/>
            <person name="Habgood R."/>
            <person name="Hainaut M."/>
            <person name="Harispe M.L."/>
            <person name="Henrissat B."/>
            <person name="Hilden K.S."/>
            <person name="Hope R."/>
            <person name="Hossain A."/>
            <person name="Karabika E."/>
            <person name="Karaffa L."/>
            <person name="Karanyi Z."/>
            <person name="Krasevec N."/>
            <person name="Kuo A."/>
            <person name="Kusch H."/>
            <person name="LaButti K."/>
            <person name="Lagendijk E.L."/>
            <person name="Lapidus A."/>
            <person name="Levasseur A."/>
            <person name="Lindquist E."/>
            <person name="Lipzen A."/>
            <person name="Logrieco A.F."/>
            <person name="MacCabe A."/>
            <person name="Maekelae M.R."/>
            <person name="Malavazi I."/>
            <person name="Melin P."/>
            <person name="Meyer V."/>
            <person name="Mielnichuk N."/>
            <person name="Miskei M."/>
            <person name="Molnar A.P."/>
            <person name="Mule G."/>
            <person name="Ngan C.Y."/>
            <person name="Orejas M."/>
            <person name="Orosz E."/>
            <person name="Ouedraogo J.P."/>
            <person name="Overkamp K.M."/>
            <person name="Park H.-S."/>
            <person name="Perrone G."/>
            <person name="Piumi F."/>
            <person name="Punt P.J."/>
            <person name="Ram A.F."/>
            <person name="Ramon A."/>
            <person name="Rauscher S."/>
            <person name="Record E."/>
            <person name="Riano-Pachon D.M."/>
            <person name="Robert V."/>
            <person name="Roehrig J."/>
            <person name="Ruller R."/>
            <person name="Salamov A."/>
            <person name="Salih N.S."/>
            <person name="Samson R.A."/>
            <person name="Sandor E."/>
            <person name="Sanguinetti M."/>
            <person name="Schuetze T."/>
            <person name="Sepcic K."/>
            <person name="Shelest E."/>
            <person name="Sherlock G."/>
            <person name="Sophianopoulou V."/>
            <person name="Squina F.M."/>
            <person name="Sun H."/>
            <person name="Susca A."/>
            <person name="Todd R.B."/>
            <person name="Tsang A."/>
            <person name="Unkles S.E."/>
            <person name="van de Wiele N."/>
            <person name="van Rossen-Uffink D."/>
            <person name="Oliveira J.V."/>
            <person name="Vesth T.C."/>
            <person name="Visser J."/>
            <person name="Yu J.-H."/>
            <person name="Zhou M."/>
            <person name="Andersen M.R."/>
            <person name="Archer D.B."/>
            <person name="Baker S.E."/>
            <person name="Benoit I."/>
            <person name="Brakhage A.A."/>
            <person name="Braus G.H."/>
            <person name="Fischer R."/>
            <person name="Frisvad J.C."/>
            <person name="Goldman G.H."/>
            <person name="Houbraken J."/>
            <person name="Oakley B."/>
            <person name="Pocsi I."/>
            <person name="Scazzocchio C."/>
            <person name="Seiboth B."/>
            <person name="vanKuyk P.A."/>
            <person name="Wortman J."/>
            <person name="Dyer P.S."/>
            <person name="Grigoriev I.V."/>
        </authorList>
    </citation>
    <scope>NUCLEOTIDE SEQUENCE [LARGE SCALE GENOMIC DNA]</scope>
    <source>
        <strain evidence="3">ITEM 5010</strain>
    </source>
</reference>
<dbReference type="AlphaFoldDB" id="A0A1R3RYV9"/>
<dbReference type="OrthoDB" id="10573510at2759"/>
<dbReference type="VEuPathDB" id="FungiDB:ASPCADRAFT_203393"/>
<feature type="region of interest" description="Disordered" evidence="1">
    <location>
        <begin position="1"/>
        <end position="29"/>
    </location>
</feature>
<dbReference type="EMBL" id="KV907494">
    <property type="protein sequence ID" value="OOF99622.1"/>
    <property type="molecule type" value="Genomic_DNA"/>
</dbReference>
<name>A0A1R3RYV9_ASPC5</name>
<organism evidence="2 3">
    <name type="scientific">Aspergillus carbonarius (strain ITEM 5010)</name>
    <dbReference type="NCBI Taxonomy" id="602072"/>
    <lineage>
        <taxon>Eukaryota</taxon>
        <taxon>Fungi</taxon>
        <taxon>Dikarya</taxon>
        <taxon>Ascomycota</taxon>
        <taxon>Pezizomycotina</taxon>
        <taxon>Eurotiomycetes</taxon>
        <taxon>Eurotiomycetidae</taxon>
        <taxon>Eurotiales</taxon>
        <taxon>Aspergillaceae</taxon>
        <taxon>Aspergillus</taxon>
        <taxon>Aspergillus subgen. Circumdati</taxon>
    </lineage>
</organism>
<keyword evidence="3" id="KW-1185">Reference proteome</keyword>
<protein>
    <submittedName>
        <fullName evidence="2">Uncharacterized protein</fullName>
    </submittedName>
</protein>
<evidence type="ECO:0000313" key="3">
    <source>
        <dbReference type="Proteomes" id="UP000188318"/>
    </source>
</evidence>
<evidence type="ECO:0000313" key="2">
    <source>
        <dbReference type="EMBL" id="OOF99622.1"/>
    </source>
</evidence>
<sequence length="78" mass="8180">MEALSTPRDRPLSLAKSYRRRRVSTPESLGVTAKSCLDLAGGDGPTGESVLAMMMAITSTRLPPATPRTGPIHTAGSK</sequence>
<evidence type="ECO:0000256" key="1">
    <source>
        <dbReference type="SAM" id="MobiDB-lite"/>
    </source>
</evidence>
<accession>A0A1R3RYV9</accession>